<feature type="coiled-coil region" evidence="1">
    <location>
        <begin position="68"/>
        <end position="98"/>
    </location>
</feature>
<dbReference type="SUPFAM" id="SSF46689">
    <property type="entry name" value="Homeodomain-like"/>
    <property type="match status" value="1"/>
</dbReference>
<dbReference type="GO" id="GO:0003677">
    <property type="term" value="F:DNA binding"/>
    <property type="evidence" value="ECO:0007669"/>
    <property type="project" value="InterPro"/>
</dbReference>
<comment type="caution">
    <text evidence="3">The sequence shown here is derived from an EMBL/GenBank/DDBJ whole genome shotgun (WGS) entry which is preliminary data.</text>
</comment>
<dbReference type="Pfam" id="PF01527">
    <property type="entry name" value="HTH_Tnp_1"/>
    <property type="match status" value="1"/>
</dbReference>
<dbReference type="Proteomes" id="UP000444174">
    <property type="component" value="Unassembled WGS sequence"/>
</dbReference>
<dbReference type="InterPro" id="IPR048020">
    <property type="entry name" value="Transpos_IS3"/>
</dbReference>
<name>A0A843YMQ2_9RHOB</name>
<evidence type="ECO:0000256" key="1">
    <source>
        <dbReference type="SAM" id="Coils"/>
    </source>
</evidence>
<organism evidence="3 4">
    <name type="scientific">Tritonibacter litoralis</name>
    <dbReference type="NCBI Taxonomy" id="2662264"/>
    <lineage>
        <taxon>Bacteria</taxon>
        <taxon>Pseudomonadati</taxon>
        <taxon>Pseudomonadota</taxon>
        <taxon>Alphaproteobacteria</taxon>
        <taxon>Rhodobacterales</taxon>
        <taxon>Paracoccaceae</taxon>
        <taxon>Tritonibacter</taxon>
    </lineage>
</organism>
<dbReference type="InterPro" id="IPR009057">
    <property type="entry name" value="Homeodomain-like_sf"/>
</dbReference>
<dbReference type="SUPFAM" id="SSF53098">
    <property type="entry name" value="Ribonuclease H-like"/>
    <property type="match status" value="1"/>
</dbReference>
<dbReference type="Pfam" id="PF00665">
    <property type="entry name" value="rve"/>
    <property type="match status" value="1"/>
</dbReference>
<dbReference type="Pfam" id="PF13333">
    <property type="entry name" value="rve_2"/>
    <property type="match status" value="1"/>
</dbReference>
<dbReference type="Gene3D" id="1.10.10.10">
    <property type="entry name" value="Winged helix-like DNA-binding domain superfamily/Winged helix DNA-binding domain"/>
    <property type="match status" value="1"/>
</dbReference>
<sequence>MEKKNFGKRYPDELRARAVRMVLDHESEYRSRSAAISSVAQKVGCSRDSLRIWIKQHETDSGLRGGMTTAERDRIKELERENRQLRQANEILKKASAYFGSGGARPPVPEMIAFIQDHRDQHGVEPMCRVLQIAPSTFYEHQVIARDPARASDRAKRDDELRPEVLRIWQENRSVYGARKLWHAMKREKFDIARCTVERLMRDIGIEGVRRGKKVKTTHGQPAELCPLDKVNRQFRASQPNQLWVSDFTFVSTWRGFVYVAFVIDTFANRIVGWKASTSQDTQFVLDALEQALHARRPSENLVHHSDRGSQYVSIKYTERLVDAGLEPSVGSVGDSYDNALAETMIGLFKTEVINRLGPWKSKDQVEWETLKWVDWFNTKRLLEPLGYITPQEAEDAYYQGLKTDDIAA</sequence>
<keyword evidence="1" id="KW-0175">Coiled coil</keyword>
<dbReference type="InterPro" id="IPR050900">
    <property type="entry name" value="Transposase_IS3/IS150/IS904"/>
</dbReference>
<dbReference type="InterPro" id="IPR036388">
    <property type="entry name" value="WH-like_DNA-bd_sf"/>
</dbReference>
<feature type="domain" description="Integrase catalytic" evidence="2">
    <location>
        <begin position="236"/>
        <end position="399"/>
    </location>
</feature>
<dbReference type="PANTHER" id="PTHR46889">
    <property type="entry name" value="TRANSPOSASE INSF FOR INSERTION SEQUENCE IS3B-RELATED"/>
    <property type="match status" value="1"/>
</dbReference>
<proteinExistence type="predicted"/>
<evidence type="ECO:0000313" key="3">
    <source>
        <dbReference type="EMBL" id="MQQ10895.1"/>
    </source>
</evidence>
<dbReference type="GO" id="GO:0004803">
    <property type="term" value="F:transposase activity"/>
    <property type="evidence" value="ECO:0007669"/>
    <property type="project" value="InterPro"/>
</dbReference>
<protein>
    <submittedName>
        <fullName evidence="3">IS3 family transposase</fullName>
    </submittedName>
</protein>
<dbReference type="NCBIfam" id="NF033516">
    <property type="entry name" value="transpos_IS3"/>
    <property type="match status" value="1"/>
</dbReference>
<dbReference type="InterPro" id="IPR036397">
    <property type="entry name" value="RNaseH_sf"/>
</dbReference>
<dbReference type="GO" id="GO:0015074">
    <property type="term" value="P:DNA integration"/>
    <property type="evidence" value="ECO:0007669"/>
    <property type="project" value="InterPro"/>
</dbReference>
<dbReference type="InterPro" id="IPR025948">
    <property type="entry name" value="HTH-like_dom"/>
</dbReference>
<evidence type="ECO:0000259" key="2">
    <source>
        <dbReference type="PROSITE" id="PS50994"/>
    </source>
</evidence>
<dbReference type="EMBL" id="WIBF01000043">
    <property type="protein sequence ID" value="MQQ10895.1"/>
    <property type="molecule type" value="Genomic_DNA"/>
</dbReference>
<dbReference type="Gene3D" id="3.30.420.10">
    <property type="entry name" value="Ribonuclease H-like superfamily/Ribonuclease H"/>
    <property type="match status" value="1"/>
</dbReference>
<dbReference type="InterPro" id="IPR002514">
    <property type="entry name" value="Transposase_8"/>
</dbReference>
<dbReference type="GO" id="GO:0006313">
    <property type="term" value="P:DNA transposition"/>
    <property type="evidence" value="ECO:0007669"/>
    <property type="project" value="InterPro"/>
</dbReference>
<dbReference type="Pfam" id="PF13276">
    <property type="entry name" value="HTH_21"/>
    <property type="match status" value="1"/>
</dbReference>
<evidence type="ECO:0000313" key="4">
    <source>
        <dbReference type="Proteomes" id="UP000444174"/>
    </source>
</evidence>
<dbReference type="InterPro" id="IPR001584">
    <property type="entry name" value="Integrase_cat-core"/>
</dbReference>
<dbReference type="AlphaFoldDB" id="A0A843YMQ2"/>
<dbReference type="PROSITE" id="PS50994">
    <property type="entry name" value="INTEGRASE"/>
    <property type="match status" value="1"/>
</dbReference>
<reference evidence="3 4" key="1">
    <citation type="submission" date="2019-10" db="EMBL/GenBank/DDBJ databases">
        <title>Epibacterium sp. nov., isolated from seawater.</title>
        <authorList>
            <person name="Zhang X."/>
            <person name="Li N."/>
        </authorList>
    </citation>
    <scope>NUCLEOTIDE SEQUENCE [LARGE SCALE GENOMIC DNA]</scope>
    <source>
        <strain evidence="3 4">SM1979</strain>
    </source>
</reference>
<gene>
    <name evidence="3" type="ORF">GFB49_20835</name>
</gene>
<keyword evidence="4" id="KW-1185">Reference proteome</keyword>
<dbReference type="PANTHER" id="PTHR46889:SF5">
    <property type="entry name" value="INTEGRASE PROTEIN"/>
    <property type="match status" value="1"/>
</dbReference>
<dbReference type="InterPro" id="IPR012337">
    <property type="entry name" value="RNaseH-like_sf"/>
</dbReference>
<accession>A0A843YMQ2</accession>